<evidence type="ECO:0000256" key="5">
    <source>
        <dbReference type="SAM" id="MobiDB-lite"/>
    </source>
</evidence>
<evidence type="ECO:0000259" key="8">
    <source>
        <dbReference type="PROSITE" id="PS50847"/>
    </source>
</evidence>
<evidence type="ECO:0000256" key="3">
    <source>
        <dbReference type="ARBA" id="ARBA00022729"/>
    </source>
</evidence>
<dbReference type="NCBIfam" id="TIGR01167">
    <property type="entry name" value="LPXTG_anchor"/>
    <property type="match status" value="1"/>
</dbReference>
<feature type="chain" id="PRO_5044259497" evidence="7">
    <location>
        <begin position="28"/>
        <end position="542"/>
    </location>
</feature>
<dbReference type="RefSeq" id="WP_369187530.1">
    <property type="nucleotide sequence ID" value="NZ_CP163431.1"/>
</dbReference>
<feature type="region of interest" description="Disordered" evidence="5">
    <location>
        <begin position="463"/>
        <end position="507"/>
    </location>
</feature>
<evidence type="ECO:0000313" key="9">
    <source>
        <dbReference type="EMBL" id="XDQ00994.1"/>
    </source>
</evidence>
<proteinExistence type="predicted"/>
<accession>A0AB39M7P3</accession>
<evidence type="ECO:0000256" key="7">
    <source>
        <dbReference type="SAM" id="SignalP"/>
    </source>
</evidence>
<keyword evidence="6" id="KW-1133">Transmembrane helix</keyword>
<dbReference type="AlphaFoldDB" id="A0AB39M7P3"/>
<keyword evidence="6" id="KW-0472">Membrane</keyword>
<dbReference type="InterPro" id="IPR019931">
    <property type="entry name" value="LPXTG_anchor"/>
</dbReference>
<feature type="compositionally biased region" description="Low complexity" evidence="5">
    <location>
        <begin position="463"/>
        <end position="505"/>
    </location>
</feature>
<dbReference type="Pfam" id="PF00746">
    <property type="entry name" value="Gram_pos_anchor"/>
    <property type="match status" value="1"/>
</dbReference>
<keyword evidence="6" id="KW-0812">Transmembrane</keyword>
<dbReference type="EMBL" id="CP163431">
    <property type="protein sequence ID" value="XDQ00994.1"/>
    <property type="molecule type" value="Genomic_DNA"/>
</dbReference>
<keyword evidence="2" id="KW-0964">Secreted</keyword>
<evidence type="ECO:0000256" key="2">
    <source>
        <dbReference type="ARBA" id="ARBA00022525"/>
    </source>
</evidence>
<feature type="signal peptide" evidence="7">
    <location>
        <begin position="1"/>
        <end position="27"/>
    </location>
</feature>
<protein>
    <submittedName>
        <fullName evidence="9">LPXTG cell wall anchor domain-containing protein</fullName>
    </submittedName>
</protein>
<evidence type="ECO:0000256" key="6">
    <source>
        <dbReference type="SAM" id="Phobius"/>
    </source>
</evidence>
<keyword evidence="3 7" id="KW-0732">Signal</keyword>
<evidence type="ECO:0000256" key="1">
    <source>
        <dbReference type="ARBA" id="ARBA00022512"/>
    </source>
</evidence>
<dbReference type="PROSITE" id="PS50847">
    <property type="entry name" value="GRAM_POS_ANCHORING"/>
    <property type="match status" value="1"/>
</dbReference>
<organism evidence="9">
    <name type="scientific">Streptomyces sp. R08</name>
    <dbReference type="NCBI Taxonomy" id="3238624"/>
    <lineage>
        <taxon>Bacteria</taxon>
        <taxon>Bacillati</taxon>
        <taxon>Actinomycetota</taxon>
        <taxon>Actinomycetes</taxon>
        <taxon>Kitasatosporales</taxon>
        <taxon>Streptomycetaceae</taxon>
        <taxon>Streptomyces</taxon>
    </lineage>
</organism>
<gene>
    <name evidence="9" type="ORF">AB5J58_12720</name>
</gene>
<keyword evidence="4" id="KW-0572">Peptidoglycan-anchor</keyword>
<evidence type="ECO:0000256" key="4">
    <source>
        <dbReference type="ARBA" id="ARBA00023088"/>
    </source>
</evidence>
<feature type="transmembrane region" description="Helical" evidence="6">
    <location>
        <begin position="514"/>
        <end position="535"/>
    </location>
</feature>
<keyword evidence="1" id="KW-0134">Cell wall</keyword>
<name>A0AB39M7P3_9ACTN</name>
<reference evidence="9" key="1">
    <citation type="submission" date="2024-07" db="EMBL/GenBank/DDBJ databases">
        <authorList>
            <person name="Yu S.T."/>
        </authorList>
    </citation>
    <scope>NUCLEOTIDE SEQUENCE</scope>
    <source>
        <strain evidence="9">R08</strain>
    </source>
</reference>
<sequence>MTSLRTVLGAALTAVVLALAPGSAALAASPSPSPTQAHAVIEADAQLNVGTAAQPVHVGWQFYDGGANVPVPTHQTLVIDARDLAGVAAVTADDPRCTAAGQVVTCVDKDESQPPYVDFTVRADPGAALGATGTLKYTVSAEHGTGATAQAKVVVGVPELTVGKVPDVTHAKIGSRIELPLRLRNTGDLATDRRIMLRWEEVGGLAFDRKFSNCTYGDGDDPVEPGSQASVTCIFAAPVAAGATVELSSPLTATVGAHVLTAVTDYSAELLKPGVQPGGGSEPGTGPELTLVPASGSGDGFESGATGRFRVSADSSADLAATAAVTPRRTGGEWTLTLNAVNHGPASAYGIGNKAVALVDVVLPQGTVATGNAFEEGEDTPYGECFLWVGNGKTAPFAAGHRHYVCPVPRGVAAGHSQLFVLWVKAAKDYTGAKGTATVLPGPAGIPLHDPDSANDTATFTFTASTASPTPSQSASSPTSSTSPTPGASGGTSVTPTATTVPGGTLPHTGSGPMALVATAAAGAVALGSAALLVARRRRNSR</sequence>
<feature type="domain" description="Gram-positive cocci surface proteins LPxTG" evidence="8">
    <location>
        <begin position="506"/>
        <end position="542"/>
    </location>
</feature>